<keyword evidence="21" id="KW-1185">Reference proteome</keyword>
<dbReference type="EC" id="2.5.1.147" evidence="7"/>
<dbReference type="NCBIfam" id="TIGR03550">
    <property type="entry name" value="F420_cofG"/>
    <property type="match status" value="1"/>
</dbReference>
<evidence type="ECO:0000256" key="14">
    <source>
        <dbReference type="ARBA" id="ARBA00023014"/>
    </source>
</evidence>
<name>A0A346Y3P5_9ACTN</name>
<dbReference type="InterPro" id="IPR058240">
    <property type="entry name" value="rSAM_sf"/>
</dbReference>
<dbReference type="UniPathway" id="UPA00072"/>
<dbReference type="KEGG" id="euz:DVS28_a4427"/>
<dbReference type="InterPro" id="IPR007197">
    <property type="entry name" value="rSAM"/>
</dbReference>
<evidence type="ECO:0000256" key="15">
    <source>
        <dbReference type="ARBA" id="ARBA00023239"/>
    </source>
</evidence>
<keyword evidence="11" id="KW-0949">S-adenosyl-L-methionine</keyword>
<evidence type="ECO:0000313" key="20">
    <source>
        <dbReference type="EMBL" id="AXV09092.1"/>
    </source>
</evidence>
<comment type="pathway">
    <text evidence="3">Cofactor biosynthesis; coenzyme F0 biosynthesis.</text>
</comment>
<feature type="region of interest" description="Disordered" evidence="18">
    <location>
        <begin position="1"/>
        <end position="21"/>
    </location>
</feature>
<evidence type="ECO:0000256" key="9">
    <source>
        <dbReference type="ARBA" id="ARBA00022485"/>
    </source>
</evidence>
<sequence>MTQTDSGHLSTADATPVTPDPVNAHAMRRALARADAGKQLNADEAAVLIRARGEDLQRLMALAARVRDQAFGDRITYSRKVFIPLTHLCRDTCGYCTFAWPPKGDIPAFMSLDQVVEVARQGAAAGCKEALFTLGDQPEERYPAARQWLDERGYDSTLAYLRAAAIHVIEETGLIPHLNPGVMSWTDLATLKPVSGSMGIMMESTSDRLHEKGMPHHNCPDKVPAVRLQVLEDAGKQSVPFTSGILIGIGETPEERADTLLAMASSARRYGHLQEVIVQNFRAKPDTAMRDHPEPDRDDLLATVATARLVLPTRVHLQAPPNLSPEDVEVIVGAGIDDWGGVSPVTPDHVNPEAPWPHLDELTARTAAAGKELTERLCAYPEWVRRPDPWLAGQMRRPIQALATDEGLARPDTAPQPQPWQAPDMLEAQGGDDRWTSAAAGDGVTGWSRGEGELRTDADDVYGDTGLIAAESLARRPVRERLTGDVAGILRRAVDGTPPTEEEALVLFGAEGPDLTAVTEAADEVRRARVGDTVTYVVNRNINFTNVCYVGCRFCAFAQRRDDPDAYTLSLDEVADRAEEAWAFGATEVCMQGGIHPDLPTDHYEHLLRAVKARVPDMHIHAFSPMEVVTGATRAGISVKEFLGRAKAAGLDTIPGTAAEILDDDVRWVLTKGKLPTAAWVDVMRNAHALGIPSTSTMMFGHVDQPHHWAGHLHLLRQLQVDSREAGNPARFTEFVPLPFVHAQSPIYLAGVARPGPSWEDTLKVHAIARLVLQGEIDNIQLSWVKLGVERTTELLDAGVNDLGGTLMEETISRMAGSDHGVRKDPEDLRAIAAAAGRPVAERSTDYRRKEPAGIRYRISPDAA</sequence>
<dbReference type="Proteomes" id="UP000264006">
    <property type="component" value="Chromosome"/>
</dbReference>
<dbReference type="SFLD" id="SFLDF00294">
    <property type="entry name" value="7_8-didemethyl-8-hydroxy-5-dea"/>
    <property type="match status" value="1"/>
</dbReference>
<dbReference type="NCBIfam" id="NF005609">
    <property type="entry name" value="PRK07360.1"/>
    <property type="match status" value="1"/>
</dbReference>
<evidence type="ECO:0000256" key="5">
    <source>
        <dbReference type="ARBA" id="ARBA00010826"/>
    </source>
</evidence>
<dbReference type="InterPro" id="IPR013785">
    <property type="entry name" value="Aldolase_TIM"/>
</dbReference>
<feature type="compositionally biased region" description="Polar residues" evidence="18">
    <location>
        <begin position="1"/>
        <end position="13"/>
    </location>
</feature>
<dbReference type="PANTHER" id="PTHR43076:SF1">
    <property type="entry name" value="LIPOYL SYNTHASE 2"/>
    <property type="match status" value="1"/>
</dbReference>
<dbReference type="InterPro" id="IPR006638">
    <property type="entry name" value="Elp3/MiaA/NifB-like_rSAM"/>
</dbReference>
<feature type="domain" description="Radical SAM core" evidence="19">
    <location>
        <begin position="75"/>
        <end position="322"/>
    </location>
</feature>
<dbReference type="RefSeq" id="WP_114593333.1">
    <property type="nucleotide sequence ID" value="NZ_CP031165.1"/>
</dbReference>
<dbReference type="FunFam" id="3.20.20.70:FF:000134">
    <property type="entry name" value="7,8-didemethyl-8-hydroxy-5-deazariboflavin synthase"/>
    <property type="match status" value="1"/>
</dbReference>
<dbReference type="NCBIfam" id="TIGR03551">
    <property type="entry name" value="F420_cofH"/>
    <property type="match status" value="1"/>
</dbReference>
<evidence type="ECO:0000256" key="10">
    <source>
        <dbReference type="ARBA" id="ARBA00022679"/>
    </source>
</evidence>
<dbReference type="NCBIfam" id="TIGR00423">
    <property type="entry name" value="CofH family radical SAM protein"/>
    <property type="match status" value="1"/>
</dbReference>
<dbReference type="EMBL" id="CP031165">
    <property type="protein sequence ID" value="AXV09092.1"/>
    <property type="molecule type" value="Genomic_DNA"/>
</dbReference>
<comment type="catalytic activity">
    <reaction evidence="17">
        <text>5-amino-5-(4-hydroxybenzyl)-6-(D-ribitylimino)-5,6-dihydrouracil + S-adenosyl-L-methionine = 7,8-didemethyl-8-hydroxy-5-deazariboflavin + 5'-deoxyadenosine + L-methionine + NH4(+) + H(+)</text>
        <dbReference type="Rhea" id="RHEA:55204"/>
        <dbReference type="ChEBI" id="CHEBI:15378"/>
        <dbReference type="ChEBI" id="CHEBI:17319"/>
        <dbReference type="ChEBI" id="CHEBI:28938"/>
        <dbReference type="ChEBI" id="CHEBI:57844"/>
        <dbReference type="ChEBI" id="CHEBI:59789"/>
        <dbReference type="ChEBI" id="CHEBI:59904"/>
        <dbReference type="ChEBI" id="CHEBI:85936"/>
        <dbReference type="EC" id="4.3.1.32"/>
    </reaction>
</comment>
<keyword evidence="9" id="KW-0004">4Fe-4S</keyword>
<evidence type="ECO:0000256" key="8">
    <source>
        <dbReference type="ARBA" id="ARBA00022220"/>
    </source>
</evidence>
<dbReference type="PROSITE" id="PS51918">
    <property type="entry name" value="RADICAL_SAM"/>
    <property type="match status" value="2"/>
</dbReference>
<keyword evidence="15" id="KW-0456">Lyase</keyword>
<dbReference type="SFLD" id="SFLDF00293">
    <property type="entry name" value="((2_3_4_5-tetrahydroxypentyl)a"/>
    <property type="match status" value="1"/>
</dbReference>
<dbReference type="CDD" id="cd01335">
    <property type="entry name" value="Radical_SAM"/>
    <property type="match status" value="2"/>
</dbReference>
<dbReference type="SMART" id="SM00729">
    <property type="entry name" value="Elp3"/>
    <property type="match status" value="1"/>
</dbReference>
<organism evidence="20 21">
    <name type="scientific">Euzebya pacifica</name>
    <dbReference type="NCBI Taxonomy" id="1608957"/>
    <lineage>
        <taxon>Bacteria</taxon>
        <taxon>Bacillati</taxon>
        <taxon>Actinomycetota</taxon>
        <taxon>Nitriliruptoria</taxon>
        <taxon>Euzebyales</taxon>
    </lineage>
</organism>
<reference evidence="20 21" key="1">
    <citation type="submission" date="2018-09" db="EMBL/GenBank/DDBJ databases">
        <title>Complete genome sequence of Euzebya sp. DY32-46 isolated from seawater of Pacific Ocean.</title>
        <authorList>
            <person name="Xu L."/>
            <person name="Wu Y.-H."/>
            <person name="Xu X.-W."/>
        </authorList>
    </citation>
    <scope>NUCLEOTIDE SEQUENCE [LARGE SCALE GENOMIC DNA]</scope>
    <source>
        <strain evidence="20 21">DY32-46</strain>
    </source>
</reference>
<evidence type="ECO:0000256" key="3">
    <source>
        <dbReference type="ARBA" id="ARBA00004712"/>
    </source>
</evidence>
<dbReference type="InterPro" id="IPR020050">
    <property type="entry name" value="FO_synthase_su2"/>
</dbReference>
<evidence type="ECO:0000256" key="13">
    <source>
        <dbReference type="ARBA" id="ARBA00023004"/>
    </source>
</evidence>
<dbReference type="SFLD" id="SFLDS00029">
    <property type="entry name" value="Radical_SAM"/>
    <property type="match status" value="2"/>
</dbReference>
<proteinExistence type="inferred from homology"/>
<evidence type="ECO:0000256" key="6">
    <source>
        <dbReference type="ARBA" id="ARBA00012126"/>
    </source>
</evidence>
<evidence type="ECO:0000256" key="1">
    <source>
        <dbReference type="ARBA" id="ARBA00001966"/>
    </source>
</evidence>
<comment type="function">
    <text evidence="2">Catalyzes the radical-mediated synthesis of 7,8-didemethyl-8-hydroxy-5-deazariboflavin (FO) from 5-amino-6-(D-ribitylamino)uracil and L-tyrosine.</text>
</comment>
<dbReference type="GO" id="GO:0046872">
    <property type="term" value="F:metal ion binding"/>
    <property type="evidence" value="ECO:0007669"/>
    <property type="project" value="UniProtKB-KW"/>
</dbReference>
<evidence type="ECO:0000259" key="19">
    <source>
        <dbReference type="PROSITE" id="PS51918"/>
    </source>
</evidence>
<keyword evidence="13" id="KW-0408">Iron</keyword>
<keyword evidence="14" id="KW-0411">Iron-sulfur</keyword>
<protein>
    <recommendedName>
        <fullName evidence="8">FO synthase</fullName>
        <ecNumber evidence="7">2.5.1.147</ecNumber>
        <ecNumber evidence="6">4.3.1.32</ecNumber>
    </recommendedName>
</protein>
<comment type="similarity">
    <text evidence="5">In the N-terminal section; belongs to the radical SAM superfamily. CofG family.</text>
</comment>
<dbReference type="Pfam" id="PF19288">
    <property type="entry name" value="CofH_C"/>
    <property type="match status" value="1"/>
</dbReference>
<evidence type="ECO:0000256" key="7">
    <source>
        <dbReference type="ARBA" id="ARBA00012289"/>
    </source>
</evidence>
<dbReference type="SFLD" id="SFLDG01388">
    <property type="entry name" value="7_8-didemethyl-8-hydroxy-5-dea"/>
    <property type="match status" value="2"/>
</dbReference>
<evidence type="ECO:0000313" key="21">
    <source>
        <dbReference type="Proteomes" id="UP000264006"/>
    </source>
</evidence>
<evidence type="ECO:0000256" key="4">
    <source>
        <dbReference type="ARBA" id="ARBA00010051"/>
    </source>
</evidence>
<dbReference type="SFLD" id="SFLDG01389">
    <property type="entry name" value="menaquinone_synthsis_involved"/>
    <property type="match status" value="1"/>
</dbReference>
<feature type="domain" description="Radical SAM core" evidence="19">
    <location>
        <begin position="534"/>
        <end position="776"/>
    </location>
</feature>
<keyword evidence="10" id="KW-0808">Transferase</keyword>
<dbReference type="InterPro" id="IPR019939">
    <property type="entry name" value="CofG_family"/>
</dbReference>
<comment type="cofactor">
    <cofactor evidence="1">
        <name>[4Fe-4S] cluster</name>
        <dbReference type="ChEBI" id="CHEBI:49883"/>
    </cofactor>
</comment>
<dbReference type="OrthoDB" id="9802027at2"/>
<dbReference type="NCBIfam" id="NF006687">
    <property type="entry name" value="PRK09234.1"/>
    <property type="match status" value="1"/>
</dbReference>
<dbReference type="HAMAP" id="MF_01612">
    <property type="entry name" value="FO_synth_sub2"/>
    <property type="match status" value="1"/>
</dbReference>
<dbReference type="HAMAP" id="MF_01611">
    <property type="entry name" value="FO_synth_sub1"/>
    <property type="match status" value="1"/>
</dbReference>
<gene>
    <name evidence="20" type="ORF">DVS28_a4427</name>
</gene>
<dbReference type="InterPro" id="IPR034405">
    <property type="entry name" value="F420"/>
</dbReference>
<dbReference type="InterPro" id="IPR019940">
    <property type="entry name" value="CofH_family"/>
</dbReference>
<dbReference type="Pfam" id="PF04055">
    <property type="entry name" value="Radical_SAM"/>
    <property type="match status" value="2"/>
</dbReference>
<dbReference type="SUPFAM" id="SSF102114">
    <property type="entry name" value="Radical SAM enzymes"/>
    <property type="match status" value="2"/>
</dbReference>
<evidence type="ECO:0000256" key="11">
    <source>
        <dbReference type="ARBA" id="ARBA00022691"/>
    </source>
</evidence>
<evidence type="ECO:0000256" key="2">
    <source>
        <dbReference type="ARBA" id="ARBA00003692"/>
    </source>
</evidence>
<dbReference type="GO" id="GO:0141093">
    <property type="term" value="F:5-amino-6-(D-ribitylamino)uracil--L-tyrosine 4-hydroxyphenyl transferase activity"/>
    <property type="evidence" value="ECO:0007669"/>
    <property type="project" value="UniProtKB-EC"/>
</dbReference>
<dbReference type="SFLD" id="SFLDG01064">
    <property type="entry name" value="F420__menaquinone_cofactor_bio"/>
    <property type="match status" value="2"/>
</dbReference>
<dbReference type="NCBIfam" id="NF004884">
    <property type="entry name" value="PRK06245.1"/>
    <property type="match status" value="1"/>
</dbReference>
<evidence type="ECO:0000256" key="17">
    <source>
        <dbReference type="ARBA" id="ARBA00048974"/>
    </source>
</evidence>
<evidence type="ECO:0000256" key="18">
    <source>
        <dbReference type="SAM" id="MobiDB-lite"/>
    </source>
</evidence>
<evidence type="ECO:0000256" key="16">
    <source>
        <dbReference type="ARBA" id="ARBA00048468"/>
    </source>
</evidence>
<dbReference type="AlphaFoldDB" id="A0A346Y3P5"/>
<comment type="similarity">
    <text evidence="4">In the C-terminal section; belongs to the radical SAM superfamily. CofH family.</text>
</comment>
<dbReference type="GO" id="GO:0051539">
    <property type="term" value="F:4 iron, 4 sulfur cluster binding"/>
    <property type="evidence" value="ECO:0007669"/>
    <property type="project" value="UniProtKB-KW"/>
</dbReference>
<dbReference type="Gene3D" id="3.20.20.70">
    <property type="entry name" value="Aldolase class I"/>
    <property type="match status" value="2"/>
</dbReference>
<dbReference type="PANTHER" id="PTHR43076">
    <property type="entry name" value="FO SYNTHASE (COFH)"/>
    <property type="match status" value="1"/>
</dbReference>
<dbReference type="EC" id="4.3.1.32" evidence="6"/>
<dbReference type="SFLD" id="SFLDF00343">
    <property type="entry name" value="aminofutalosine_synthase_(mqnE"/>
    <property type="match status" value="1"/>
</dbReference>
<dbReference type="GO" id="GO:0044689">
    <property type="term" value="F:7,8-didemethyl-8-hydroxy-5-deazariboflavin synthase activity"/>
    <property type="evidence" value="ECO:0007669"/>
    <property type="project" value="UniProtKB-EC"/>
</dbReference>
<dbReference type="InterPro" id="IPR045567">
    <property type="entry name" value="CofH/MnqC-like_C"/>
</dbReference>
<accession>A0A346Y3P5</accession>
<comment type="catalytic activity">
    <reaction evidence="16">
        <text>5-amino-6-(D-ribitylamino)uracil + L-tyrosine + S-adenosyl-L-methionine = 5-amino-5-(4-hydroxybenzyl)-6-(D-ribitylimino)-5,6-dihydrouracil + 2-iminoacetate + 5'-deoxyadenosine + L-methionine + H(+)</text>
        <dbReference type="Rhea" id="RHEA:55200"/>
        <dbReference type="ChEBI" id="CHEBI:15378"/>
        <dbReference type="ChEBI" id="CHEBI:15934"/>
        <dbReference type="ChEBI" id="CHEBI:17319"/>
        <dbReference type="ChEBI" id="CHEBI:57844"/>
        <dbReference type="ChEBI" id="CHEBI:58315"/>
        <dbReference type="ChEBI" id="CHEBI:59789"/>
        <dbReference type="ChEBI" id="CHEBI:77846"/>
        <dbReference type="ChEBI" id="CHEBI:85936"/>
        <dbReference type="EC" id="2.5.1.147"/>
    </reaction>
</comment>
<evidence type="ECO:0000256" key="12">
    <source>
        <dbReference type="ARBA" id="ARBA00022723"/>
    </source>
</evidence>
<keyword evidence="12" id="KW-0479">Metal-binding</keyword>